<feature type="signal peptide" evidence="4">
    <location>
        <begin position="1"/>
        <end position="26"/>
    </location>
</feature>
<accession>A0A0D9ZES5</accession>
<dbReference type="EnsemblPlants" id="OGLUM03G38090.1">
    <property type="protein sequence ID" value="OGLUM03G38090.1"/>
    <property type="gene ID" value="OGLUM03G38090"/>
</dbReference>
<evidence type="ECO:0000313" key="6">
    <source>
        <dbReference type="Proteomes" id="UP000026961"/>
    </source>
</evidence>
<sequence>MRAPSFFFLSLLLLLLLIHISIHCNAADSQLGSEKVTNLLFYLHDTLSGKDPTAVPVARAENAVPKPDNPVPFSTIYVVDDLLTEGPQRESKVVGNAQGMYISTAKKGLTLVLGIDFELTDGPYKGSSFVVYSRNPVMQGNGRELAIVGGRGLFRMARGFALLQTVYLDNVNGDAIIEYNVTLLHH</sequence>
<proteinExistence type="inferred from homology"/>
<dbReference type="eggNOG" id="ENOG502RXRA">
    <property type="taxonomic scope" value="Eukaryota"/>
</dbReference>
<evidence type="ECO:0000256" key="3">
    <source>
        <dbReference type="ARBA" id="ARBA00022525"/>
    </source>
</evidence>
<comment type="similarity">
    <text evidence="1 4">Belongs to the plant dirigent protein family.</text>
</comment>
<dbReference type="Gene3D" id="2.40.480.10">
    <property type="entry name" value="Allene oxide cyclase-like"/>
    <property type="match status" value="1"/>
</dbReference>
<organism evidence="5">
    <name type="scientific">Oryza glumipatula</name>
    <dbReference type="NCBI Taxonomy" id="40148"/>
    <lineage>
        <taxon>Eukaryota</taxon>
        <taxon>Viridiplantae</taxon>
        <taxon>Streptophyta</taxon>
        <taxon>Embryophyta</taxon>
        <taxon>Tracheophyta</taxon>
        <taxon>Spermatophyta</taxon>
        <taxon>Magnoliopsida</taxon>
        <taxon>Liliopsida</taxon>
        <taxon>Poales</taxon>
        <taxon>Poaceae</taxon>
        <taxon>BOP clade</taxon>
        <taxon>Oryzoideae</taxon>
        <taxon>Oryzeae</taxon>
        <taxon>Oryzinae</taxon>
        <taxon>Oryza</taxon>
    </lineage>
</organism>
<evidence type="ECO:0000313" key="5">
    <source>
        <dbReference type="EnsemblPlants" id="OGLUM03G38090.1"/>
    </source>
</evidence>
<reference evidence="5" key="2">
    <citation type="submission" date="2018-05" db="EMBL/GenBank/DDBJ databases">
        <title>OgluRS3 (Oryza glumaepatula Reference Sequence Version 3).</title>
        <authorList>
            <person name="Zhang J."/>
            <person name="Kudrna D."/>
            <person name="Lee S."/>
            <person name="Talag J."/>
            <person name="Welchert J."/>
            <person name="Wing R.A."/>
        </authorList>
    </citation>
    <scope>NUCLEOTIDE SEQUENCE [LARGE SCALE GENOMIC DNA]</scope>
</reference>
<comment type="subcellular location">
    <subcellularLocation>
        <location evidence="4">Secreted</location>
        <location evidence="4">Extracellular space</location>
        <location evidence="4">Apoplast</location>
    </subcellularLocation>
</comment>
<evidence type="ECO:0000256" key="2">
    <source>
        <dbReference type="ARBA" id="ARBA00011738"/>
    </source>
</evidence>
<evidence type="ECO:0000256" key="1">
    <source>
        <dbReference type="ARBA" id="ARBA00010746"/>
    </source>
</evidence>
<keyword evidence="4" id="KW-0732">Signal</keyword>
<keyword evidence="4" id="KW-0052">Apoplast</keyword>
<dbReference type="InterPro" id="IPR004265">
    <property type="entry name" value="Dirigent"/>
</dbReference>
<feature type="chain" id="PRO_5008190795" description="Dirigent protein" evidence="4">
    <location>
        <begin position="27"/>
        <end position="186"/>
    </location>
</feature>
<dbReference type="SMR" id="A0A0D9ZES5"/>
<protein>
    <recommendedName>
        <fullName evidence="4">Dirigent protein</fullName>
    </recommendedName>
</protein>
<comment type="function">
    <text evidence="4">Dirigent proteins impart stereoselectivity on the phenoxy radical-coupling reaction, yielding optically active lignans from two molecules of coniferyl alcohol in the biosynthesis of lignans, flavonolignans, and alkaloids and thus plays a central role in plant secondary metabolism.</text>
</comment>
<dbReference type="InterPro" id="IPR044859">
    <property type="entry name" value="Allene_oxi_cyc_Dirigent"/>
</dbReference>
<reference evidence="5" key="1">
    <citation type="submission" date="2015-04" db="UniProtKB">
        <authorList>
            <consortium name="EnsemblPlants"/>
        </authorList>
    </citation>
    <scope>IDENTIFICATION</scope>
</reference>
<dbReference type="GO" id="GO:0009699">
    <property type="term" value="P:phenylpropanoid biosynthetic process"/>
    <property type="evidence" value="ECO:0007669"/>
    <property type="project" value="UniProtKB-ARBA"/>
</dbReference>
<dbReference type="Gramene" id="OGLUM03G38090.1">
    <property type="protein sequence ID" value="OGLUM03G38090.1"/>
    <property type="gene ID" value="OGLUM03G38090"/>
</dbReference>
<keyword evidence="3 4" id="KW-0964">Secreted</keyword>
<dbReference type="GO" id="GO:0048046">
    <property type="term" value="C:apoplast"/>
    <property type="evidence" value="ECO:0007669"/>
    <property type="project" value="UniProtKB-SubCell"/>
</dbReference>
<evidence type="ECO:0000256" key="4">
    <source>
        <dbReference type="RuleBase" id="RU363099"/>
    </source>
</evidence>
<dbReference type="STRING" id="40148.A0A0D9ZES5"/>
<dbReference type="HOGENOM" id="CLU_087111_2_0_1"/>
<dbReference type="AlphaFoldDB" id="A0A0D9ZES5"/>
<dbReference type="Pfam" id="PF03018">
    <property type="entry name" value="Dirigent"/>
    <property type="match status" value="1"/>
</dbReference>
<keyword evidence="6" id="KW-1185">Reference proteome</keyword>
<dbReference type="Proteomes" id="UP000026961">
    <property type="component" value="Chromosome 3"/>
</dbReference>
<comment type="subunit">
    <text evidence="2 4">Homodimer.</text>
</comment>
<dbReference type="PANTHER" id="PTHR21495">
    <property type="entry name" value="NUCLEOPORIN-RELATED"/>
    <property type="match status" value="1"/>
</dbReference>
<name>A0A0D9ZES5_9ORYZ</name>